<dbReference type="RefSeq" id="WP_229433974.1">
    <property type="nucleotide sequence ID" value="NZ_JAJHPV010000020.1"/>
</dbReference>
<gene>
    <name evidence="1" type="ORF">LMJ30_18730</name>
</gene>
<name>A0ABS8IYI9_9BURK</name>
<sequence>MPIQLGGLLGGIKRAVIDAHRSVARQHIEELAQFFVPAQGQPPGLQFPDGEWESRNVIMNVPKEVSRNGKVSLENHQVHVPLITLLPLKSHVIDRVEVLTTLDLSLSSLSDEALKGNEDLPPDILVDLGRKGPHTAEIKIVVHAVDLPAGYARLVGAYEKLLNAQLPG</sequence>
<organism evidence="1 2">
    <name type="scientific">Massilia agrisoli</name>
    <dbReference type="NCBI Taxonomy" id="2892444"/>
    <lineage>
        <taxon>Bacteria</taxon>
        <taxon>Pseudomonadati</taxon>
        <taxon>Pseudomonadota</taxon>
        <taxon>Betaproteobacteria</taxon>
        <taxon>Burkholderiales</taxon>
        <taxon>Oxalobacteraceae</taxon>
        <taxon>Telluria group</taxon>
        <taxon>Massilia</taxon>
    </lineage>
</organism>
<accession>A0ABS8IYI9</accession>
<keyword evidence="2" id="KW-1185">Reference proteome</keyword>
<dbReference type="Pfam" id="PF11655">
    <property type="entry name" value="DUF2589"/>
    <property type="match status" value="1"/>
</dbReference>
<dbReference type="InterPro" id="IPR024510">
    <property type="entry name" value="DUF2589"/>
</dbReference>
<evidence type="ECO:0000313" key="2">
    <source>
        <dbReference type="Proteomes" id="UP001198701"/>
    </source>
</evidence>
<dbReference type="Proteomes" id="UP001198701">
    <property type="component" value="Unassembled WGS sequence"/>
</dbReference>
<comment type="caution">
    <text evidence="1">The sequence shown here is derived from an EMBL/GenBank/DDBJ whole genome shotgun (WGS) entry which is preliminary data.</text>
</comment>
<reference evidence="1 2" key="1">
    <citation type="submission" date="2021-11" db="EMBL/GenBank/DDBJ databases">
        <authorList>
            <person name="Huq M.A."/>
        </authorList>
    </citation>
    <scope>NUCLEOTIDE SEQUENCE [LARGE SCALE GENOMIC DNA]</scope>
    <source>
        <strain evidence="1 2">MAHUQ-52</strain>
    </source>
</reference>
<evidence type="ECO:0000313" key="1">
    <source>
        <dbReference type="EMBL" id="MCC6072971.1"/>
    </source>
</evidence>
<dbReference type="EMBL" id="JAJHPV010000020">
    <property type="protein sequence ID" value="MCC6072971.1"/>
    <property type="molecule type" value="Genomic_DNA"/>
</dbReference>
<protein>
    <submittedName>
        <fullName evidence="1">DUF2589 domain-containing protein</fullName>
    </submittedName>
</protein>
<proteinExistence type="predicted"/>